<dbReference type="PANTHER" id="PTHR23422:SF9">
    <property type="entry name" value="ZN-DEPENDENT HYDROLASE"/>
    <property type="match status" value="1"/>
</dbReference>
<keyword evidence="2" id="KW-0378">Hydrolase</keyword>
<dbReference type="PANTHER" id="PTHR23422">
    <property type="entry name" value="DIPEPTIDYL PEPTIDASE III-RELATED"/>
    <property type="match status" value="1"/>
</dbReference>
<reference evidence="4 5" key="1">
    <citation type="submission" date="2013-09" db="EMBL/GenBank/DDBJ databases">
        <title>Genome sequencing of Arenimonas composti.</title>
        <authorList>
            <person name="Chen F."/>
            <person name="Wang G."/>
        </authorList>
    </citation>
    <scope>NUCLEOTIDE SEQUENCE [LARGE SCALE GENOMIC DNA]</scope>
    <source>
        <strain evidence="4 5">TR7-09</strain>
    </source>
</reference>
<dbReference type="STRING" id="1121013.GCA_000426365_02709"/>
<dbReference type="eggNOG" id="COG0457">
    <property type="taxonomic scope" value="Bacteria"/>
</dbReference>
<organism evidence="4 5">
    <name type="scientific">Arenimonas composti TR7-09 = DSM 18010</name>
    <dbReference type="NCBI Taxonomy" id="1121013"/>
    <lineage>
        <taxon>Bacteria</taxon>
        <taxon>Pseudomonadati</taxon>
        <taxon>Pseudomonadota</taxon>
        <taxon>Gammaproteobacteria</taxon>
        <taxon>Lysobacterales</taxon>
        <taxon>Lysobacteraceae</taxon>
        <taxon>Arenimonas</taxon>
    </lineage>
</organism>
<dbReference type="RefSeq" id="WP_026817592.1">
    <property type="nucleotide sequence ID" value="NZ_AUFF01000012.1"/>
</dbReference>
<feature type="signal peptide" evidence="3">
    <location>
        <begin position="1"/>
        <end position="23"/>
    </location>
</feature>
<evidence type="ECO:0008006" key="6">
    <source>
        <dbReference type="Google" id="ProtNLM"/>
    </source>
</evidence>
<accession>A0A091BWI2</accession>
<sequence>MTIRTPRLRALAVALLLAVPAFTASTVVAVAHDHAAAAPSGPLDADQREAILAQTRMLRLAPDLATLGPGEQAALPHLLAAGEIVQQLYELQVHPHAAAARARIAALPAGPGREQAETLYRLFKGPVATTLDNTRMRFVDVPANTPAKGFYPADLGRAELDAFIAANPQRRDELLGERTVIRRATAAQLDTDLATLAKYPALDVLHPGLRTRLEALRAAAASARDGGRGSLYGLPYSLAWPAETMAIHDHLMRAAEAVQADDREFAGYLRARARDLLADDYEAGDAIWVTARFRHLNAQIGAYETYDDELLGVRASWSMSILVRRDAESDAVAGALGGLQTIHDALPVDYEREVRAKIPVGVYDVVADFGQSRGGNTASILPNDPLHAARYGRTILMRDNIMRHPEVQDIAAATWAAAIDPAHADDLQPEGSVQRTLWHEIGHYLGVDRSRDGRVLGDSLQDAADLLEEMKADLVSLHAIPRLQADGYYSADDARAVYASGILRVLQRNKPRRDQPYQTMQLMQWNWFLDRGVLAFDPATQHMRIDYAKYPAAVESLLREVLEVQAAGDRQRAEAFIRTWTTWDPALHEPVSQAVRAALPYRYALYHYAALGE</sequence>
<protein>
    <recommendedName>
        <fullName evidence="6">Nudix hydrolase 3</fullName>
    </recommendedName>
</protein>
<dbReference type="EMBL" id="AWXU01000049">
    <property type="protein sequence ID" value="KFN48705.1"/>
    <property type="molecule type" value="Genomic_DNA"/>
</dbReference>
<dbReference type="GO" id="GO:0008239">
    <property type="term" value="F:dipeptidyl-peptidase activity"/>
    <property type="evidence" value="ECO:0007669"/>
    <property type="project" value="TreeGrafter"/>
</dbReference>
<dbReference type="GO" id="GO:0005737">
    <property type="term" value="C:cytoplasm"/>
    <property type="evidence" value="ECO:0007669"/>
    <property type="project" value="TreeGrafter"/>
</dbReference>
<dbReference type="InterPro" id="IPR039461">
    <property type="entry name" value="Peptidase_M49"/>
</dbReference>
<evidence type="ECO:0000313" key="5">
    <source>
        <dbReference type="Proteomes" id="UP000029391"/>
    </source>
</evidence>
<dbReference type="GO" id="GO:0046872">
    <property type="term" value="F:metal ion binding"/>
    <property type="evidence" value="ECO:0007669"/>
    <property type="project" value="UniProtKB-KW"/>
</dbReference>
<keyword evidence="3" id="KW-0732">Signal</keyword>
<dbReference type="AlphaFoldDB" id="A0A091BWI2"/>
<dbReference type="Proteomes" id="UP000029391">
    <property type="component" value="Unassembled WGS sequence"/>
</dbReference>
<proteinExistence type="predicted"/>
<comment type="caution">
    <text evidence="4">The sequence shown here is derived from an EMBL/GenBank/DDBJ whole genome shotgun (WGS) entry which is preliminary data.</text>
</comment>
<feature type="chain" id="PRO_5001871639" description="Nudix hydrolase 3" evidence="3">
    <location>
        <begin position="24"/>
        <end position="613"/>
    </location>
</feature>
<evidence type="ECO:0000256" key="3">
    <source>
        <dbReference type="SAM" id="SignalP"/>
    </source>
</evidence>
<keyword evidence="5" id="KW-1185">Reference proteome</keyword>
<gene>
    <name evidence="4" type="ORF">P873_13695</name>
</gene>
<evidence type="ECO:0000256" key="1">
    <source>
        <dbReference type="ARBA" id="ARBA00022723"/>
    </source>
</evidence>
<keyword evidence="1" id="KW-0479">Metal-binding</keyword>
<name>A0A091BWI2_9GAMM</name>
<dbReference type="OrthoDB" id="9792687at2"/>
<evidence type="ECO:0000313" key="4">
    <source>
        <dbReference type="EMBL" id="KFN48705.1"/>
    </source>
</evidence>
<evidence type="ECO:0000256" key="2">
    <source>
        <dbReference type="ARBA" id="ARBA00022801"/>
    </source>
</evidence>